<feature type="domain" description="F-box protein AT5G49610-like beta-propeller" evidence="1">
    <location>
        <begin position="103"/>
        <end position="365"/>
    </location>
</feature>
<protein>
    <recommendedName>
        <fullName evidence="1">F-box protein AT5G49610-like beta-propeller domain-containing protein</fullName>
    </recommendedName>
</protein>
<dbReference type="Pfam" id="PF23635">
    <property type="entry name" value="Beta-prop_AT5G49610-like"/>
    <property type="match status" value="1"/>
</dbReference>
<name>A0AAV5EPR3_ELECO</name>
<reference evidence="2" key="2">
    <citation type="submission" date="2021-12" db="EMBL/GenBank/DDBJ databases">
        <title>Resequencing data analysis of finger millet.</title>
        <authorList>
            <person name="Hatakeyama M."/>
            <person name="Aluri S."/>
            <person name="Balachadran M.T."/>
            <person name="Sivarajan S.R."/>
            <person name="Poveda L."/>
            <person name="Shimizu-Inatsugi R."/>
            <person name="Schlapbach R."/>
            <person name="Sreeman S.M."/>
            <person name="Shimizu K.K."/>
        </authorList>
    </citation>
    <scope>NUCLEOTIDE SEQUENCE</scope>
</reference>
<dbReference type="InterPro" id="IPR036047">
    <property type="entry name" value="F-box-like_dom_sf"/>
</dbReference>
<dbReference type="Proteomes" id="UP001054889">
    <property type="component" value="Unassembled WGS sequence"/>
</dbReference>
<dbReference type="AlphaFoldDB" id="A0AAV5EPR3"/>
<evidence type="ECO:0000313" key="3">
    <source>
        <dbReference type="Proteomes" id="UP001054889"/>
    </source>
</evidence>
<gene>
    <name evidence="2" type="primary">gb12090</name>
    <name evidence="2" type="ORF">PR202_gb12090</name>
</gene>
<dbReference type="SUPFAM" id="SSF81383">
    <property type="entry name" value="F-box domain"/>
    <property type="match status" value="1"/>
</dbReference>
<reference evidence="2" key="1">
    <citation type="journal article" date="2018" name="DNA Res.">
        <title>Multiple hybrid de novo genome assembly of finger millet, an orphan allotetraploid crop.</title>
        <authorList>
            <person name="Hatakeyama M."/>
            <person name="Aluri S."/>
            <person name="Balachadran M.T."/>
            <person name="Sivarajan S.R."/>
            <person name="Patrignani A."/>
            <person name="Gruter S."/>
            <person name="Poveda L."/>
            <person name="Shimizu-Inatsugi R."/>
            <person name="Baeten J."/>
            <person name="Francoijs K.J."/>
            <person name="Nataraja K.N."/>
            <person name="Reddy Y.A.N."/>
            <person name="Phadnis S."/>
            <person name="Ravikumar R.L."/>
            <person name="Schlapbach R."/>
            <person name="Sreeman S.M."/>
            <person name="Shimizu K.K."/>
        </authorList>
    </citation>
    <scope>NUCLEOTIDE SEQUENCE</scope>
</reference>
<proteinExistence type="predicted"/>
<comment type="caution">
    <text evidence="2">The sequence shown here is derived from an EMBL/GenBank/DDBJ whole genome shotgun (WGS) entry which is preliminary data.</text>
</comment>
<dbReference type="InterPro" id="IPR056594">
    <property type="entry name" value="AT5G49610-like_b-prop"/>
</dbReference>
<sequence>MPPPSPPPSAAVLMEELVEEYLLRIPPDDPATLVRAALVCKPWCRIVSAPRFRRRFRELHRTPPMLGLCYVTDDNPKGKNVARFVPTTSFSPPRGIRRNWHALDSRHGRVLLHHVNWNYGPFVIWDPISDEKQELPILPRLLHRDVVTWSAAVVCAAAGTCDHLDCQPGAFRVVAACTSIVEMFVYIYSSEIDAWSMVSASNPGGLLLEGAPGALVGNVLYFACFFSTKILMCDLGMREITFIDGPSPCPDAYGHSVLMTTEDGRLGMAHVLNFKLYISSSEVGPNGDAIWSPSRIIELATLPPFSTLTRSPLALGAVDGVGIIFLRSLDGLFTIDIKSGHLRKCFEDRNISHYVIPFMSFYNPALGMASAGEESNVGTSNT</sequence>
<accession>A0AAV5EPR3</accession>
<keyword evidence="3" id="KW-1185">Reference proteome</keyword>
<dbReference type="EMBL" id="BQKI01000077">
    <property type="protein sequence ID" value="GJN24353.1"/>
    <property type="molecule type" value="Genomic_DNA"/>
</dbReference>
<dbReference type="PANTHER" id="PTHR32133">
    <property type="entry name" value="OS07G0120400 PROTEIN"/>
    <property type="match status" value="1"/>
</dbReference>
<organism evidence="2 3">
    <name type="scientific">Eleusine coracana subsp. coracana</name>
    <dbReference type="NCBI Taxonomy" id="191504"/>
    <lineage>
        <taxon>Eukaryota</taxon>
        <taxon>Viridiplantae</taxon>
        <taxon>Streptophyta</taxon>
        <taxon>Embryophyta</taxon>
        <taxon>Tracheophyta</taxon>
        <taxon>Spermatophyta</taxon>
        <taxon>Magnoliopsida</taxon>
        <taxon>Liliopsida</taxon>
        <taxon>Poales</taxon>
        <taxon>Poaceae</taxon>
        <taxon>PACMAD clade</taxon>
        <taxon>Chloridoideae</taxon>
        <taxon>Cynodonteae</taxon>
        <taxon>Eleusininae</taxon>
        <taxon>Eleusine</taxon>
    </lineage>
</organism>
<evidence type="ECO:0000259" key="1">
    <source>
        <dbReference type="Pfam" id="PF23635"/>
    </source>
</evidence>
<evidence type="ECO:0000313" key="2">
    <source>
        <dbReference type="EMBL" id="GJN24353.1"/>
    </source>
</evidence>
<dbReference type="PANTHER" id="PTHR32133:SF386">
    <property type="entry name" value="F-BOX DOMAIN-CONTAINING PROTEIN"/>
    <property type="match status" value="1"/>
</dbReference>